<gene>
    <name evidence="3" type="ORF">VPNG_03390</name>
</gene>
<comment type="caution">
    <text evidence="3">The sequence shown here is derived from an EMBL/GenBank/DDBJ whole genome shotgun (WGS) entry which is preliminary data.</text>
</comment>
<evidence type="ECO:0000313" key="3">
    <source>
        <dbReference type="EMBL" id="ROW15051.1"/>
    </source>
</evidence>
<dbReference type="Gene3D" id="1.10.150.80">
    <property type="entry name" value="HRDC domain"/>
    <property type="match status" value="1"/>
</dbReference>
<dbReference type="GO" id="GO:0003676">
    <property type="term" value="F:nucleic acid binding"/>
    <property type="evidence" value="ECO:0007669"/>
    <property type="project" value="InterPro"/>
</dbReference>
<protein>
    <recommendedName>
        <fullName evidence="2">HRDC domain-containing protein</fullName>
    </recommendedName>
</protein>
<reference evidence="3 4" key="1">
    <citation type="submission" date="2015-09" db="EMBL/GenBank/DDBJ databases">
        <title>Host preference determinants of Valsa canker pathogens revealed by comparative genomics.</title>
        <authorList>
            <person name="Yin Z."/>
            <person name="Huang L."/>
        </authorList>
    </citation>
    <scope>NUCLEOTIDE SEQUENCE [LARGE SCALE GENOMIC DNA]</scope>
    <source>
        <strain evidence="3 4">SXYLt</strain>
    </source>
</reference>
<dbReference type="OrthoDB" id="1920326at2759"/>
<dbReference type="InParanoid" id="A0A423XFT7"/>
<dbReference type="InterPro" id="IPR010997">
    <property type="entry name" value="HRDC-like_sf"/>
</dbReference>
<evidence type="ECO:0000256" key="1">
    <source>
        <dbReference type="SAM" id="MobiDB-lite"/>
    </source>
</evidence>
<dbReference type="EMBL" id="LKEB01000011">
    <property type="protein sequence ID" value="ROW15051.1"/>
    <property type="molecule type" value="Genomic_DNA"/>
</dbReference>
<accession>A0A423XFT7</accession>
<sequence length="259" mass="28358">MSVPVWAQNPRNLVASSLRKVVESPSITKAGVNILTADFKRLREHFGPNPQGAVELSRLHDMQVAQEAEGLPRDNSKSGRCGPFRITHNSVLEAIVRDMPQTKAEFLKIKEFGKKRADTLGAALLDIIIDQQAEEISKGRSRSPSTGGQIANAEMPDNLTDDSDGSGIDEAVEHVTPNTRPPQLHTCLTPNVQKIDLSSQGTRSKPIEPDDSDEEDHNLRESPLARRVTSANAGSQLDGDHCLQRHSIMQYFPTQRGSG</sequence>
<organism evidence="3 4">
    <name type="scientific">Cytospora leucostoma</name>
    <dbReference type="NCBI Taxonomy" id="1230097"/>
    <lineage>
        <taxon>Eukaryota</taxon>
        <taxon>Fungi</taxon>
        <taxon>Dikarya</taxon>
        <taxon>Ascomycota</taxon>
        <taxon>Pezizomycotina</taxon>
        <taxon>Sordariomycetes</taxon>
        <taxon>Sordariomycetidae</taxon>
        <taxon>Diaporthales</taxon>
        <taxon>Cytosporaceae</taxon>
        <taxon>Cytospora</taxon>
    </lineage>
</organism>
<dbReference type="Proteomes" id="UP000285146">
    <property type="component" value="Unassembled WGS sequence"/>
</dbReference>
<evidence type="ECO:0000259" key="2">
    <source>
        <dbReference type="PROSITE" id="PS50967"/>
    </source>
</evidence>
<dbReference type="SUPFAM" id="SSF47819">
    <property type="entry name" value="HRDC-like"/>
    <property type="match status" value="1"/>
</dbReference>
<dbReference type="InterPro" id="IPR044876">
    <property type="entry name" value="HRDC_dom_sf"/>
</dbReference>
<name>A0A423XFT7_9PEZI</name>
<dbReference type="InterPro" id="IPR002121">
    <property type="entry name" value="HRDC_dom"/>
</dbReference>
<dbReference type="AlphaFoldDB" id="A0A423XFT7"/>
<feature type="region of interest" description="Disordered" evidence="1">
    <location>
        <begin position="135"/>
        <end position="239"/>
    </location>
</feature>
<keyword evidence="4" id="KW-1185">Reference proteome</keyword>
<dbReference type="PROSITE" id="PS50967">
    <property type="entry name" value="HRDC"/>
    <property type="match status" value="1"/>
</dbReference>
<proteinExistence type="predicted"/>
<dbReference type="GO" id="GO:0000166">
    <property type="term" value="F:nucleotide binding"/>
    <property type="evidence" value="ECO:0007669"/>
    <property type="project" value="InterPro"/>
</dbReference>
<feature type="domain" description="HRDC" evidence="2">
    <location>
        <begin position="58"/>
        <end position="138"/>
    </location>
</feature>
<feature type="compositionally biased region" description="Polar residues" evidence="1">
    <location>
        <begin position="186"/>
        <end position="203"/>
    </location>
</feature>
<dbReference type="Pfam" id="PF00570">
    <property type="entry name" value="HRDC"/>
    <property type="match status" value="1"/>
</dbReference>
<evidence type="ECO:0000313" key="4">
    <source>
        <dbReference type="Proteomes" id="UP000285146"/>
    </source>
</evidence>